<keyword evidence="2" id="KW-1003">Cell membrane</keyword>
<evidence type="ECO:0000313" key="9">
    <source>
        <dbReference type="Proteomes" id="UP000003167"/>
    </source>
</evidence>
<organism evidence="8 9">
    <name type="scientific">Segatella maculosa OT 289</name>
    <dbReference type="NCBI Taxonomy" id="999422"/>
    <lineage>
        <taxon>Bacteria</taxon>
        <taxon>Pseudomonadati</taxon>
        <taxon>Bacteroidota</taxon>
        <taxon>Bacteroidia</taxon>
        <taxon>Bacteroidales</taxon>
        <taxon>Prevotellaceae</taxon>
        <taxon>Segatella</taxon>
    </lineage>
</organism>
<sequence length="74" mass="8374">MKQRIMGNGKRLVRSSSDRWLAGILGGIADYLDWDPALLRIAYLLLTLCSVGFPGIIAYIILWICMPRDTNYDV</sequence>
<proteinExistence type="predicted"/>
<keyword evidence="4 6" id="KW-1133">Transmembrane helix</keyword>
<reference evidence="8 9" key="1">
    <citation type="submission" date="2011-12" db="EMBL/GenBank/DDBJ databases">
        <title>The Genome Sequence of Prevotella maculosa OT 289.</title>
        <authorList>
            <consortium name="The Broad Institute Genome Sequencing Platform"/>
            <person name="Earl A."/>
            <person name="Ward D."/>
            <person name="Feldgarden M."/>
            <person name="Gevers D."/>
            <person name="Izard J."/>
            <person name="Blanton J.M."/>
            <person name="Mathney J."/>
            <person name="Tanner A.C."/>
            <person name="Dewhirst F.E."/>
            <person name="Young S.K."/>
            <person name="Zeng Q."/>
            <person name="Gargeya S."/>
            <person name="Fitzgerald M."/>
            <person name="Haas B."/>
            <person name="Abouelleil A."/>
            <person name="Alvarado L."/>
            <person name="Arachchi H.M."/>
            <person name="Berlin A."/>
            <person name="Chapman S.B."/>
            <person name="Gearin G."/>
            <person name="Goldberg J."/>
            <person name="Griggs A."/>
            <person name="Gujja S."/>
            <person name="Hansen M."/>
            <person name="Heiman D."/>
            <person name="Howarth C."/>
            <person name="Larimer J."/>
            <person name="Lui A."/>
            <person name="MacDonald P.J.P."/>
            <person name="McCowen C."/>
            <person name="Montmayeur A."/>
            <person name="Murphy C."/>
            <person name="Neiman D."/>
            <person name="Pearson M."/>
            <person name="Priest M."/>
            <person name="Roberts A."/>
            <person name="Saif S."/>
            <person name="Shea T."/>
            <person name="Sisk P."/>
            <person name="Stolte C."/>
            <person name="Sykes S."/>
            <person name="Wortman J."/>
            <person name="Nusbaum C."/>
            <person name="Birren B."/>
        </authorList>
    </citation>
    <scope>NUCLEOTIDE SEQUENCE [LARGE SCALE GENOMIC DNA]</scope>
    <source>
        <strain evidence="8 9">OT 289</strain>
    </source>
</reference>
<evidence type="ECO:0000256" key="4">
    <source>
        <dbReference type="ARBA" id="ARBA00022989"/>
    </source>
</evidence>
<dbReference type="InterPro" id="IPR052027">
    <property type="entry name" value="PspC"/>
</dbReference>
<evidence type="ECO:0000259" key="7">
    <source>
        <dbReference type="Pfam" id="PF04024"/>
    </source>
</evidence>
<dbReference type="AlphaFoldDB" id="H1HL00"/>
<dbReference type="HOGENOM" id="CLU_143433_3_0_10"/>
<feature type="transmembrane region" description="Helical" evidence="6">
    <location>
        <begin position="41"/>
        <end position="65"/>
    </location>
</feature>
<protein>
    <recommendedName>
        <fullName evidence="7">Phage shock protein PspC N-terminal domain-containing protein</fullName>
    </recommendedName>
</protein>
<dbReference type="PANTHER" id="PTHR33885">
    <property type="entry name" value="PHAGE SHOCK PROTEIN C"/>
    <property type="match status" value="1"/>
</dbReference>
<keyword evidence="9" id="KW-1185">Reference proteome</keyword>
<dbReference type="RefSeq" id="WP_008564622.1">
    <property type="nucleotide sequence ID" value="NZ_JH594501.1"/>
</dbReference>
<comment type="caution">
    <text evidence="8">The sequence shown here is derived from an EMBL/GenBank/DDBJ whole genome shotgun (WGS) entry which is preliminary data.</text>
</comment>
<gene>
    <name evidence="8" type="ORF">HMPREF9944_00844</name>
</gene>
<dbReference type="STRING" id="999422.HMPREF9944_00844"/>
<dbReference type="PATRIC" id="fig|999422.3.peg.869"/>
<dbReference type="Proteomes" id="UP000003167">
    <property type="component" value="Unassembled WGS sequence"/>
</dbReference>
<comment type="subcellular location">
    <subcellularLocation>
        <location evidence="1">Cell membrane</location>
        <topology evidence="1">Single-pass membrane protein</topology>
    </subcellularLocation>
</comment>
<evidence type="ECO:0000256" key="3">
    <source>
        <dbReference type="ARBA" id="ARBA00022692"/>
    </source>
</evidence>
<dbReference type="GO" id="GO:0005886">
    <property type="term" value="C:plasma membrane"/>
    <property type="evidence" value="ECO:0007669"/>
    <property type="project" value="UniProtKB-SubCell"/>
</dbReference>
<feature type="domain" description="Phage shock protein PspC N-terminal" evidence="7">
    <location>
        <begin position="10"/>
        <end position="68"/>
    </location>
</feature>
<dbReference type="PANTHER" id="PTHR33885:SF3">
    <property type="entry name" value="PHAGE SHOCK PROTEIN C"/>
    <property type="match status" value="1"/>
</dbReference>
<keyword evidence="3 6" id="KW-0812">Transmembrane</keyword>
<evidence type="ECO:0000256" key="5">
    <source>
        <dbReference type="ARBA" id="ARBA00023136"/>
    </source>
</evidence>
<name>H1HL00_9BACT</name>
<accession>H1HL00</accession>
<evidence type="ECO:0000313" key="8">
    <source>
        <dbReference type="EMBL" id="EHO73251.1"/>
    </source>
</evidence>
<dbReference type="InterPro" id="IPR007168">
    <property type="entry name" value="Phageshock_PspC_N"/>
</dbReference>
<dbReference type="EMBL" id="AGEK01000016">
    <property type="protein sequence ID" value="EHO73251.1"/>
    <property type="molecule type" value="Genomic_DNA"/>
</dbReference>
<evidence type="ECO:0000256" key="2">
    <source>
        <dbReference type="ARBA" id="ARBA00022475"/>
    </source>
</evidence>
<dbReference type="Pfam" id="PF04024">
    <property type="entry name" value="PspC"/>
    <property type="match status" value="1"/>
</dbReference>
<evidence type="ECO:0000256" key="1">
    <source>
        <dbReference type="ARBA" id="ARBA00004162"/>
    </source>
</evidence>
<evidence type="ECO:0000256" key="6">
    <source>
        <dbReference type="SAM" id="Phobius"/>
    </source>
</evidence>
<keyword evidence="5 6" id="KW-0472">Membrane</keyword>